<dbReference type="InterPro" id="IPR029063">
    <property type="entry name" value="SAM-dependent_MTases_sf"/>
</dbReference>
<name>A0A8J6U686_9FLAO</name>
<keyword evidence="2" id="KW-1185">Reference proteome</keyword>
<evidence type="ECO:0000313" key="1">
    <source>
        <dbReference type="EMBL" id="MBD0830535.1"/>
    </source>
</evidence>
<gene>
    <name evidence="1" type="ORF">ICJ83_00170</name>
</gene>
<sequence length="290" mass="34319">MKKHKFKTLTLKSLNILPSRIGYFLYHNIQSHSFQNFQNFIGPNTNSLNHIIRLLSKNGIQLKHKHVLEIGSGWHPVLPFLLKTKAQIDSIHTYDLNFHYQQKNLDKCYNYFKKEHNYSPTLIEQHKLKLPDFIHYYPNTNIIDSNLPKNIDIVLSRFALEHVSPSDLLAMHKALYANTPQNTNIIHLISPSDHRAYSDKTLSVYDFLKYSKEEWKRIQTKFDYHNRLRLPDYLDIFEQAGFKVSFLEFEKIDTSSPKYKAFKKLHIHEDFKKYSEEELLAGSINVLLQK</sequence>
<dbReference type="Proteomes" id="UP000600588">
    <property type="component" value="Unassembled WGS sequence"/>
</dbReference>
<dbReference type="RefSeq" id="WP_188228351.1">
    <property type="nucleotide sequence ID" value="NZ_JACVXB010000001.1"/>
</dbReference>
<protein>
    <recommendedName>
        <fullName evidence="3">Methyltransferase domain-containing protein</fullName>
    </recommendedName>
</protein>
<accession>A0A8J6U686</accession>
<organism evidence="1 2">
    <name type="scientific">Aestuariibaculum sediminum</name>
    <dbReference type="NCBI Taxonomy" id="2770637"/>
    <lineage>
        <taxon>Bacteria</taxon>
        <taxon>Pseudomonadati</taxon>
        <taxon>Bacteroidota</taxon>
        <taxon>Flavobacteriia</taxon>
        <taxon>Flavobacteriales</taxon>
        <taxon>Flavobacteriaceae</taxon>
    </lineage>
</organism>
<dbReference type="Gene3D" id="3.40.50.150">
    <property type="entry name" value="Vaccinia Virus protein VP39"/>
    <property type="match status" value="1"/>
</dbReference>
<dbReference type="AlphaFoldDB" id="A0A8J6U686"/>
<evidence type="ECO:0000313" key="2">
    <source>
        <dbReference type="Proteomes" id="UP000600588"/>
    </source>
</evidence>
<evidence type="ECO:0008006" key="3">
    <source>
        <dbReference type="Google" id="ProtNLM"/>
    </source>
</evidence>
<comment type="caution">
    <text evidence="1">The sequence shown here is derived from an EMBL/GenBank/DDBJ whole genome shotgun (WGS) entry which is preliminary data.</text>
</comment>
<dbReference type="SUPFAM" id="SSF53335">
    <property type="entry name" value="S-adenosyl-L-methionine-dependent methyltransferases"/>
    <property type="match status" value="1"/>
</dbReference>
<reference evidence="1 2" key="1">
    <citation type="submission" date="2020-09" db="EMBL/GenBank/DDBJ databases">
        <title>TT11 complete genome.</title>
        <authorList>
            <person name="Wu Z."/>
        </authorList>
    </citation>
    <scope>NUCLEOTIDE SEQUENCE [LARGE SCALE GENOMIC DNA]</scope>
    <source>
        <strain evidence="1 2">TT11</strain>
    </source>
</reference>
<proteinExistence type="predicted"/>
<dbReference type="EMBL" id="JACVXB010000001">
    <property type="protein sequence ID" value="MBD0830535.1"/>
    <property type="molecule type" value="Genomic_DNA"/>
</dbReference>